<dbReference type="InterPro" id="IPR000383">
    <property type="entry name" value="Xaa-Pro-like_dom"/>
</dbReference>
<dbReference type="PANTHER" id="PTHR21357">
    <property type="entry name" value="FAM172 FAMILY PROTEIN HOMOLOG CG10038"/>
    <property type="match status" value="1"/>
</dbReference>
<accession>A0AAD7UCD0</accession>
<dbReference type="SUPFAM" id="SSF49785">
    <property type="entry name" value="Galactose-binding domain-like"/>
    <property type="match status" value="1"/>
</dbReference>
<dbReference type="InterPro" id="IPR013736">
    <property type="entry name" value="Xaa-Pro_dipept_C"/>
</dbReference>
<gene>
    <name evidence="3" type="ORF">CTAYLR_008499</name>
</gene>
<evidence type="ECO:0000256" key="1">
    <source>
        <dbReference type="ARBA" id="ARBA00022801"/>
    </source>
</evidence>
<dbReference type="InterPro" id="IPR048263">
    <property type="entry name" value="Arb2"/>
</dbReference>
<dbReference type="AlphaFoldDB" id="A0AAD7UCD0"/>
<dbReference type="InterPro" id="IPR053858">
    <property type="entry name" value="Arb2_dom"/>
</dbReference>
<dbReference type="Pfam" id="PF02129">
    <property type="entry name" value="Peptidase_S15"/>
    <property type="match status" value="1"/>
</dbReference>
<dbReference type="PANTHER" id="PTHR21357:SF4">
    <property type="entry name" value="FAM172 FAMILY PROTEIN HOMOLOG CG10038"/>
    <property type="match status" value="1"/>
</dbReference>
<dbReference type="GO" id="GO:0035197">
    <property type="term" value="F:siRNA binding"/>
    <property type="evidence" value="ECO:0007669"/>
    <property type="project" value="TreeGrafter"/>
</dbReference>
<reference evidence="3" key="1">
    <citation type="submission" date="2023-01" db="EMBL/GenBank/DDBJ databases">
        <title>Metagenome sequencing of chrysophaentin producing Chrysophaeum taylorii.</title>
        <authorList>
            <person name="Davison J."/>
            <person name="Bewley C."/>
        </authorList>
    </citation>
    <scope>NUCLEOTIDE SEQUENCE</scope>
    <source>
        <strain evidence="3">NIES-1699</strain>
    </source>
</reference>
<dbReference type="SUPFAM" id="SSF53474">
    <property type="entry name" value="alpha/beta-Hydrolases"/>
    <property type="match status" value="1"/>
</dbReference>
<dbReference type="Gene3D" id="3.40.50.1820">
    <property type="entry name" value="alpha/beta hydrolase"/>
    <property type="match status" value="1"/>
</dbReference>
<proteinExistence type="predicted"/>
<dbReference type="Proteomes" id="UP001230188">
    <property type="component" value="Unassembled WGS sequence"/>
</dbReference>
<dbReference type="Pfam" id="PF22749">
    <property type="entry name" value="Arb2"/>
    <property type="match status" value="1"/>
</dbReference>
<dbReference type="GO" id="GO:0005634">
    <property type="term" value="C:nucleus"/>
    <property type="evidence" value="ECO:0007669"/>
    <property type="project" value="TreeGrafter"/>
</dbReference>
<dbReference type="InterPro" id="IPR029058">
    <property type="entry name" value="AB_hydrolase_fold"/>
</dbReference>
<feature type="domain" description="Xaa-Pro dipeptidyl-peptidase C-terminal" evidence="2">
    <location>
        <begin position="583"/>
        <end position="788"/>
    </location>
</feature>
<name>A0AAD7UCD0_9STRA</name>
<sequence length="796" mass="87129">MPVFRHPKFELVGRKVSGEVPDSEYESVVTALTTYVQEAMRELGLREVWIPEKNAAARCCVFASEKLDKAKKILVILQNRVGGVPGIWSRSLCVKQGLDIGSMLPAIERALGDGYAVVVPNPNTNTVNRVPILHSLSPEDHVLHIWDTIVPAEVPTYLLTLGNGASLAVDVVEREQVREMRTVAVAAVEPSQVAGSDIDEATRARLARIVLAFEGNAKHEYPARLSRAEARLGCRCFAVRSDNLGRTMASSLDSIFAYFKSEATAAADYAAGEAQRAALVDFQVDDGGPRTTFYDDDEDEEDEGGRVGIRPSCAPGSAAHKVTRETITSWDGTKLQARVMVGSRNTSINVFINSWAMPSVEYHVPMEEMDAICVEYETRGFWFSAGRVDFGGPSDVNDTATVIGWAVEQFGELPVSVVGVSYGAGLSLLAAAHDPRIRRVVAYSAWGDLEGELNWNDSPSRVWGTLLLGLGALTGRLDSEVFEIWEDVKHHRNLGKVEEWTRPRSPATYAAELAKNDPAVLMLSDLDDNLFHSHQALKLWGALNLSRKALIFGRGTHAESELPGLFGADWAASVEPWRAAKDWLEGTSEATVTFAVENSNATRHYESWPPPSHEETEFELVSATIERGSLPSGSLRTGVPVVSDFLKPLLPIPAADIDWADSRYSVVAESESAFDETVQACGVPYLENLVFQSGQDKVQLYAYLYELDSRRRLGRLLSHVPLSVWNATKGVNITIPKLELHTTCFQVPAGHSLALGINMKDSLYTPATTEPRASLTIVAGKIVVPLLISNNNSRYD</sequence>
<dbReference type="Pfam" id="PF08530">
    <property type="entry name" value="PepX_C"/>
    <property type="match status" value="1"/>
</dbReference>
<keyword evidence="4" id="KW-1185">Reference proteome</keyword>
<comment type="caution">
    <text evidence="3">The sequence shown here is derived from an EMBL/GenBank/DDBJ whole genome shotgun (WGS) entry which is preliminary data.</text>
</comment>
<keyword evidence="1" id="KW-0378">Hydrolase</keyword>
<protein>
    <recommendedName>
        <fullName evidence="2">Xaa-Pro dipeptidyl-peptidase C-terminal domain-containing protein</fullName>
    </recommendedName>
</protein>
<evidence type="ECO:0000313" key="4">
    <source>
        <dbReference type="Proteomes" id="UP001230188"/>
    </source>
</evidence>
<organism evidence="3 4">
    <name type="scientific">Chrysophaeum taylorii</name>
    <dbReference type="NCBI Taxonomy" id="2483200"/>
    <lineage>
        <taxon>Eukaryota</taxon>
        <taxon>Sar</taxon>
        <taxon>Stramenopiles</taxon>
        <taxon>Ochrophyta</taxon>
        <taxon>Pelagophyceae</taxon>
        <taxon>Pelagomonadales</taxon>
        <taxon>Pelagomonadaceae</taxon>
        <taxon>Chrysophaeum</taxon>
    </lineage>
</organism>
<evidence type="ECO:0000259" key="2">
    <source>
        <dbReference type="SMART" id="SM00939"/>
    </source>
</evidence>
<dbReference type="SMART" id="SM00939">
    <property type="entry name" value="PepX_C"/>
    <property type="match status" value="1"/>
</dbReference>
<dbReference type="InterPro" id="IPR008979">
    <property type="entry name" value="Galactose-bd-like_sf"/>
</dbReference>
<dbReference type="GO" id="GO:0008239">
    <property type="term" value="F:dipeptidyl-peptidase activity"/>
    <property type="evidence" value="ECO:0007669"/>
    <property type="project" value="InterPro"/>
</dbReference>
<dbReference type="GO" id="GO:0031048">
    <property type="term" value="P:regulatory ncRNA-mediated heterochromatin formation"/>
    <property type="evidence" value="ECO:0007669"/>
    <property type="project" value="TreeGrafter"/>
</dbReference>
<evidence type="ECO:0000313" key="3">
    <source>
        <dbReference type="EMBL" id="KAJ8601148.1"/>
    </source>
</evidence>
<dbReference type="EMBL" id="JAQMWT010000447">
    <property type="protein sequence ID" value="KAJ8601148.1"/>
    <property type="molecule type" value="Genomic_DNA"/>
</dbReference>